<feature type="transmembrane region" description="Helical" evidence="1">
    <location>
        <begin position="6"/>
        <end position="22"/>
    </location>
</feature>
<keyword evidence="1" id="KW-0812">Transmembrane</keyword>
<dbReference type="EMBL" id="QROY01000002">
    <property type="protein sequence ID" value="RHL71096.1"/>
    <property type="molecule type" value="Genomic_DNA"/>
</dbReference>
<dbReference type="Proteomes" id="UP000285201">
    <property type="component" value="Unassembled WGS sequence"/>
</dbReference>
<gene>
    <name evidence="2" type="ORF">DW007_02820</name>
</gene>
<sequence length="59" mass="6691">MNILNIILLIMGIFNLIVGITWTKKNVVNFVFKLLFLAGGGYLVFYALYLSNILIVLNK</sequence>
<evidence type="ECO:0000313" key="3">
    <source>
        <dbReference type="Proteomes" id="UP000285201"/>
    </source>
</evidence>
<name>A0A415ME27_9FIRM</name>
<feature type="transmembrane region" description="Helical" evidence="1">
    <location>
        <begin position="34"/>
        <end position="57"/>
    </location>
</feature>
<accession>A0A415ME27</accession>
<evidence type="ECO:0000256" key="1">
    <source>
        <dbReference type="SAM" id="Phobius"/>
    </source>
</evidence>
<evidence type="ECO:0000313" key="2">
    <source>
        <dbReference type="EMBL" id="RHL71096.1"/>
    </source>
</evidence>
<dbReference type="AlphaFoldDB" id="A0A415ME27"/>
<protein>
    <submittedName>
        <fullName evidence="2">Uncharacterized protein</fullName>
    </submittedName>
</protein>
<keyword evidence="1" id="KW-1133">Transmembrane helix</keyword>
<proteinExistence type="predicted"/>
<keyword evidence="1" id="KW-0472">Membrane</keyword>
<organism evidence="2 3">
    <name type="scientific">Lachnospira eligens</name>
    <dbReference type="NCBI Taxonomy" id="39485"/>
    <lineage>
        <taxon>Bacteria</taxon>
        <taxon>Bacillati</taxon>
        <taxon>Bacillota</taxon>
        <taxon>Clostridia</taxon>
        <taxon>Lachnospirales</taxon>
        <taxon>Lachnospiraceae</taxon>
        <taxon>Lachnospira</taxon>
    </lineage>
</organism>
<comment type="caution">
    <text evidence="2">The sequence shown here is derived from an EMBL/GenBank/DDBJ whole genome shotgun (WGS) entry which is preliminary data.</text>
</comment>
<reference evidence="2 3" key="1">
    <citation type="submission" date="2018-08" db="EMBL/GenBank/DDBJ databases">
        <title>A genome reference for cultivated species of the human gut microbiota.</title>
        <authorList>
            <person name="Zou Y."/>
            <person name="Xue W."/>
            <person name="Luo G."/>
        </authorList>
    </citation>
    <scope>NUCLEOTIDE SEQUENCE [LARGE SCALE GENOMIC DNA]</scope>
    <source>
        <strain evidence="2 3">AF36-7BH</strain>
    </source>
</reference>